<feature type="region of interest" description="Disordered" evidence="1">
    <location>
        <begin position="1"/>
        <end position="42"/>
    </location>
</feature>
<dbReference type="EMBL" id="LWCI01000101">
    <property type="protein sequence ID" value="KZS62966.1"/>
    <property type="molecule type" value="Genomic_DNA"/>
</dbReference>
<evidence type="ECO:0000313" key="4">
    <source>
        <dbReference type="EMBL" id="KZS62966.1"/>
    </source>
</evidence>
<evidence type="ECO:0000256" key="1">
    <source>
        <dbReference type="SAM" id="MobiDB-lite"/>
    </source>
</evidence>
<dbReference type="Proteomes" id="UP000077342">
    <property type="component" value="Unassembled WGS sequence"/>
</dbReference>
<feature type="compositionally biased region" description="Low complexity" evidence="1">
    <location>
        <begin position="11"/>
        <end position="20"/>
    </location>
</feature>
<evidence type="ECO:0000256" key="2">
    <source>
        <dbReference type="SAM" id="Phobius"/>
    </source>
</evidence>
<accession>A0A164AZL4</accession>
<organism evidence="4 5">
    <name type="scientific">Mycobacterium ostraviense</name>
    <dbReference type="NCBI Taxonomy" id="2738409"/>
    <lineage>
        <taxon>Bacteria</taxon>
        <taxon>Bacillati</taxon>
        <taxon>Actinomycetota</taxon>
        <taxon>Actinomycetes</taxon>
        <taxon>Mycobacteriales</taxon>
        <taxon>Mycobacteriaceae</taxon>
        <taxon>Mycobacterium</taxon>
    </lineage>
</organism>
<keyword evidence="2" id="KW-0812">Transmembrane</keyword>
<feature type="transmembrane region" description="Helical" evidence="2">
    <location>
        <begin position="47"/>
        <end position="73"/>
    </location>
</feature>
<protein>
    <recommendedName>
        <fullName evidence="3">DUF4190 domain-containing protein</fullName>
    </recommendedName>
</protein>
<keyword evidence="5" id="KW-1185">Reference proteome</keyword>
<comment type="caution">
    <text evidence="4">The sequence shown here is derived from an EMBL/GenBank/DDBJ whole genome shotgun (WGS) entry which is preliminary data.</text>
</comment>
<keyword evidence="2" id="KW-1133">Transmembrane helix</keyword>
<dbReference type="InterPro" id="IPR025241">
    <property type="entry name" value="DUF4190"/>
</dbReference>
<evidence type="ECO:0000259" key="3">
    <source>
        <dbReference type="Pfam" id="PF13828"/>
    </source>
</evidence>
<feature type="transmembrane region" description="Helical" evidence="2">
    <location>
        <begin position="85"/>
        <end position="108"/>
    </location>
</feature>
<name>A0A164AZL4_9MYCO</name>
<gene>
    <name evidence="4" type="ORF">A4G28_26270</name>
</gene>
<dbReference type="RefSeq" id="WP_082277085.1">
    <property type="nucleotide sequence ID" value="NZ_CP089224.1"/>
</dbReference>
<dbReference type="AlphaFoldDB" id="A0A164AZL4"/>
<feature type="compositionally biased region" description="Gly residues" evidence="1">
    <location>
        <begin position="1"/>
        <end position="10"/>
    </location>
</feature>
<feature type="domain" description="DUF4190" evidence="3">
    <location>
        <begin position="49"/>
        <end position="101"/>
    </location>
</feature>
<sequence>MTSGGFGGDSGDPFGAGSFDAGPFGGDASVPGAPEPPSRPQGEVNTLATLSLVFAFFFAPAGAVLGHVALARISRTGERGRDRALIGLTLSYVFILFAVVALVVWLVMGGGKGTAPGVTTTPTTAPTTAAPSTSIVTSIVTAPSTTRPTFAVEDMRVGDCVEIQHLYPDPTNPDQTQISLFYSVPCEARDGVFRVDKIATQRSQCPGYALVNADENLFACVSEVRG</sequence>
<reference evidence="5" key="1">
    <citation type="submission" date="2016-04" db="EMBL/GenBank/DDBJ databases">
        <authorList>
            <person name="Strapagiel D."/>
            <person name="Borowka P."/>
            <person name="Marciniak B."/>
            <person name="Bakula Z."/>
            <person name="Van Ingen J."/>
            <person name="Safianowska A."/>
            <person name="Dziadek J."/>
            <person name="Jagielski T."/>
        </authorList>
    </citation>
    <scope>NUCLEOTIDE SEQUENCE [LARGE SCALE GENOMIC DNA]</scope>
    <source>
        <strain evidence="5">1010001458</strain>
    </source>
</reference>
<evidence type="ECO:0000313" key="5">
    <source>
        <dbReference type="Proteomes" id="UP000077342"/>
    </source>
</evidence>
<proteinExistence type="predicted"/>
<keyword evidence="2" id="KW-0472">Membrane</keyword>
<dbReference type="Pfam" id="PF13828">
    <property type="entry name" value="DUF4190"/>
    <property type="match status" value="1"/>
</dbReference>